<dbReference type="Pfam" id="PF01975">
    <property type="entry name" value="SurE"/>
    <property type="match status" value="1"/>
</dbReference>
<evidence type="ECO:0000256" key="2">
    <source>
        <dbReference type="ARBA" id="ARBA00011062"/>
    </source>
</evidence>
<protein>
    <recommendedName>
        <fullName evidence="5">5'-nucleotidase SurE</fullName>
        <ecNumber evidence="5">3.1.3.5</ecNumber>
    </recommendedName>
    <alternativeName>
        <fullName evidence="5">Nucleoside 5'-monophosphate phosphohydrolase</fullName>
    </alternativeName>
</protein>
<comment type="function">
    <text evidence="5">Nucleotidase that shows phosphatase activity on nucleoside 5'-monophosphates.</text>
</comment>
<proteinExistence type="inferred from homology"/>
<sequence length="257" mass="25883">MASEKLRVLITNDDGYQAPGIRALAPAIAELGHDVLVVAPLDDQSGVGSARAGMVGRPIRTASEDLGGVTYRGIDGTPALAVTLAAVGAFGGVPDVVVSGINRGHNIGVPIFHSGTVAAALTAAGQGLSAIAVSIDSEDPAHWETAAAVAAEALTWVVPEPAGTVLTINVPDRPLDQLAGVRHASLAPIRRSRITGTTAPAGEPMIELEPPAANPVAGSDEALLAAGFVAVTPIVGIREVKDDAAATALAKRLSGYR</sequence>
<dbReference type="GO" id="GO:0000166">
    <property type="term" value="F:nucleotide binding"/>
    <property type="evidence" value="ECO:0007669"/>
    <property type="project" value="UniProtKB-KW"/>
</dbReference>
<evidence type="ECO:0000313" key="7">
    <source>
        <dbReference type="EMBL" id="TDD21274.1"/>
    </source>
</evidence>
<feature type="binding site" evidence="5">
    <location>
        <position position="45"/>
    </location>
    <ligand>
        <name>a divalent metal cation</name>
        <dbReference type="ChEBI" id="CHEBI:60240"/>
    </ligand>
</feature>
<dbReference type="PANTHER" id="PTHR30457:SF0">
    <property type="entry name" value="PHOSPHATASE, PUTATIVE (AFU_ORTHOLOGUE AFUA_4G01070)-RELATED"/>
    <property type="match status" value="1"/>
</dbReference>
<comment type="subcellular location">
    <subcellularLocation>
        <location evidence="5">Cytoplasm</location>
    </subcellularLocation>
</comment>
<comment type="catalytic activity">
    <reaction evidence="1 5">
        <text>a ribonucleoside 5'-phosphate + H2O = a ribonucleoside + phosphate</text>
        <dbReference type="Rhea" id="RHEA:12484"/>
        <dbReference type="ChEBI" id="CHEBI:15377"/>
        <dbReference type="ChEBI" id="CHEBI:18254"/>
        <dbReference type="ChEBI" id="CHEBI:43474"/>
        <dbReference type="ChEBI" id="CHEBI:58043"/>
        <dbReference type="EC" id="3.1.3.5"/>
    </reaction>
</comment>
<comment type="cofactor">
    <cofactor evidence="5">
        <name>a divalent metal cation</name>
        <dbReference type="ChEBI" id="CHEBI:60240"/>
    </cofactor>
    <text evidence="5">Binds 1 divalent metal cation per subunit.</text>
</comment>
<accession>A0A4R4WUF8</accession>
<dbReference type="InterPro" id="IPR036523">
    <property type="entry name" value="SurE-like_sf"/>
</dbReference>
<keyword evidence="3 5" id="KW-0479">Metal-binding</keyword>
<evidence type="ECO:0000256" key="4">
    <source>
        <dbReference type="ARBA" id="ARBA00022801"/>
    </source>
</evidence>
<dbReference type="InterPro" id="IPR002828">
    <property type="entry name" value="SurE-like_Pase/nucleotidase"/>
</dbReference>
<dbReference type="Proteomes" id="UP000295172">
    <property type="component" value="Unassembled WGS sequence"/>
</dbReference>
<dbReference type="PANTHER" id="PTHR30457">
    <property type="entry name" value="5'-NUCLEOTIDASE SURE"/>
    <property type="match status" value="1"/>
</dbReference>
<dbReference type="GO" id="GO:0005737">
    <property type="term" value="C:cytoplasm"/>
    <property type="evidence" value="ECO:0007669"/>
    <property type="project" value="UniProtKB-SubCell"/>
</dbReference>
<comment type="similarity">
    <text evidence="2 5">Belongs to the SurE nucleotidase family.</text>
</comment>
<feature type="binding site" evidence="5">
    <location>
        <position position="14"/>
    </location>
    <ligand>
        <name>a divalent metal cation</name>
        <dbReference type="ChEBI" id="CHEBI:60240"/>
    </ligand>
</feature>
<comment type="caution">
    <text evidence="7">The sequence shown here is derived from an EMBL/GenBank/DDBJ whole genome shotgun (WGS) entry which is preliminary data.</text>
</comment>
<dbReference type="AlphaFoldDB" id="A0A4R4WUF8"/>
<dbReference type="InterPro" id="IPR030048">
    <property type="entry name" value="SurE"/>
</dbReference>
<keyword evidence="8" id="KW-1185">Reference proteome</keyword>
<dbReference type="GO" id="GO:0008253">
    <property type="term" value="F:5'-nucleotidase activity"/>
    <property type="evidence" value="ECO:0007669"/>
    <property type="project" value="UniProtKB-UniRule"/>
</dbReference>
<evidence type="ECO:0000259" key="6">
    <source>
        <dbReference type="Pfam" id="PF01975"/>
    </source>
</evidence>
<dbReference type="SUPFAM" id="SSF64167">
    <property type="entry name" value="SurE-like"/>
    <property type="match status" value="1"/>
</dbReference>
<feature type="binding site" evidence="5">
    <location>
        <position position="102"/>
    </location>
    <ligand>
        <name>a divalent metal cation</name>
        <dbReference type="ChEBI" id="CHEBI:60240"/>
    </ligand>
</feature>
<dbReference type="Gene3D" id="3.40.1210.10">
    <property type="entry name" value="Survival protein SurE-like phosphatase/nucleotidase"/>
    <property type="match status" value="1"/>
</dbReference>
<keyword evidence="4 5" id="KW-0378">Hydrolase</keyword>
<organism evidence="7 8">
    <name type="scientific">Kribbella turkmenica</name>
    <dbReference type="NCBI Taxonomy" id="2530375"/>
    <lineage>
        <taxon>Bacteria</taxon>
        <taxon>Bacillati</taxon>
        <taxon>Actinomycetota</taxon>
        <taxon>Actinomycetes</taxon>
        <taxon>Propionibacteriales</taxon>
        <taxon>Kribbellaceae</taxon>
        <taxon>Kribbella</taxon>
    </lineage>
</organism>
<gene>
    <name evidence="5 7" type="primary">surE</name>
    <name evidence="7" type="ORF">E1218_21105</name>
</gene>
<feature type="binding site" evidence="5">
    <location>
        <position position="13"/>
    </location>
    <ligand>
        <name>a divalent metal cation</name>
        <dbReference type="ChEBI" id="CHEBI:60240"/>
    </ligand>
</feature>
<keyword evidence="5" id="KW-0547">Nucleotide-binding</keyword>
<dbReference type="OrthoDB" id="9780815at2"/>
<dbReference type="RefSeq" id="WP_132322752.1">
    <property type="nucleotide sequence ID" value="NZ_SMKR01000093.1"/>
</dbReference>
<dbReference type="EC" id="3.1.3.5" evidence="5"/>
<dbReference type="EMBL" id="SMKR01000093">
    <property type="protein sequence ID" value="TDD21274.1"/>
    <property type="molecule type" value="Genomic_DNA"/>
</dbReference>
<dbReference type="HAMAP" id="MF_00060">
    <property type="entry name" value="SurE"/>
    <property type="match status" value="1"/>
</dbReference>
<dbReference type="NCBIfam" id="TIGR00087">
    <property type="entry name" value="surE"/>
    <property type="match status" value="1"/>
</dbReference>
<keyword evidence="5" id="KW-0963">Cytoplasm</keyword>
<name>A0A4R4WUF8_9ACTN</name>
<dbReference type="GO" id="GO:0046872">
    <property type="term" value="F:metal ion binding"/>
    <property type="evidence" value="ECO:0007669"/>
    <property type="project" value="UniProtKB-UniRule"/>
</dbReference>
<reference evidence="7 8" key="1">
    <citation type="submission" date="2019-02" db="EMBL/GenBank/DDBJ databases">
        <title>Draft genome sequences of novel Actinobacteria.</title>
        <authorList>
            <person name="Sahin N."/>
            <person name="Ay H."/>
            <person name="Saygin H."/>
        </authorList>
    </citation>
    <scope>NUCLEOTIDE SEQUENCE [LARGE SCALE GENOMIC DNA]</scope>
    <source>
        <strain evidence="7 8">16K104</strain>
    </source>
</reference>
<feature type="domain" description="Survival protein SurE-like phosphatase/nucleotidase" evidence="6">
    <location>
        <begin position="8"/>
        <end position="187"/>
    </location>
</feature>
<evidence type="ECO:0000256" key="5">
    <source>
        <dbReference type="HAMAP-Rule" id="MF_00060"/>
    </source>
</evidence>
<evidence type="ECO:0000313" key="8">
    <source>
        <dbReference type="Proteomes" id="UP000295172"/>
    </source>
</evidence>
<evidence type="ECO:0000256" key="3">
    <source>
        <dbReference type="ARBA" id="ARBA00022723"/>
    </source>
</evidence>
<evidence type="ECO:0000256" key="1">
    <source>
        <dbReference type="ARBA" id="ARBA00000815"/>
    </source>
</evidence>